<feature type="domain" description="Methyltransferase type 11" evidence="1">
    <location>
        <begin position="79"/>
        <end position="172"/>
    </location>
</feature>
<keyword evidence="2" id="KW-0489">Methyltransferase</keyword>
<dbReference type="SUPFAM" id="SSF53335">
    <property type="entry name" value="S-adenosyl-L-methionine-dependent methyltransferases"/>
    <property type="match status" value="1"/>
</dbReference>
<dbReference type="Pfam" id="PF08241">
    <property type="entry name" value="Methyltransf_11"/>
    <property type="match status" value="1"/>
</dbReference>
<evidence type="ECO:0000313" key="2">
    <source>
        <dbReference type="EMBL" id="WNL15943.1"/>
    </source>
</evidence>
<dbReference type="GO" id="GO:0008757">
    <property type="term" value="F:S-adenosylmethionine-dependent methyltransferase activity"/>
    <property type="evidence" value="ECO:0007669"/>
    <property type="project" value="InterPro"/>
</dbReference>
<dbReference type="EMBL" id="CP134846">
    <property type="protein sequence ID" value="WNL15943.1"/>
    <property type="molecule type" value="Genomic_DNA"/>
</dbReference>
<accession>A0AA96CUI4</accession>
<dbReference type="AlphaFoldDB" id="A0AA96CUI4"/>
<protein>
    <submittedName>
        <fullName evidence="2">Class I SAM-dependent methyltransferase</fullName>
        <ecNumber evidence="2">2.1.1.-</ecNumber>
    </submittedName>
</protein>
<keyword evidence="2" id="KW-0808">Transferase</keyword>
<organism evidence="2">
    <name type="scientific">Arcobacter sp. AZ-2023</name>
    <dbReference type="NCBI Taxonomy" id="3074453"/>
    <lineage>
        <taxon>Bacteria</taxon>
        <taxon>Pseudomonadati</taxon>
        <taxon>Campylobacterota</taxon>
        <taxon>Epsilonproteobacteria</taxon>
        <taxon>Campylobacterales</taxon>
        <taxon>Arcobacteraceae</taxon>
        <taxon>Arcobacter</taxon>
    </lineage>
</organism>
<gene>
    <name evidence="2" type="ORF">RJG54_06850</name>
</gene>
<reference evidence="2" key="1">
    <citation type="submission" date="2023-09" db="EMBL/GenBank/DDBJ databases">
        <title>Arcobacter tbilisiensis sp. nov. isolated from chicken meat in Tbilisi, Georgia.</title>
        <authorList>
            <person name="Matthias R."/>
            <person name="Zautner A.E."/>
        </authorList>
    </citation>
    <scope>NUCLEOTIDE SEQUENCE</scope>
    <source>
        <strain evidence="2">LEO 107</strain>
    </source>
</reference>
<dbReference type="InterPro" id="IPR029063">
    <property type="entry name" value="SAM-dependent_MTases_sf"/>
</dbReference>
<evidence type="ECO:0000259" key="1">
    <source>
        <dbReference type="Pfam" id="PF08241"/>
    </source>
</evidence>
<sequence length="282" mass="33340">MEYSSLPKIIDQDIINGTKLVGDDFNQEKLEIWFKQEQEAYYQSDLKNDGDTDPWYDYMRYTNEKIGFKYLKNPRTVLVLGPGSGKEVEYIEQMYPNCKINFLEASENFKIHLKQKFVNSKIIEPKYSGHINLSDNSQSVVFAFSVLHHIPNVSFVLKEVSRVLEPGGILLIREPCSSMGDWRYPRSATPNERGMSKKYMLQIFNENNLELICKPTPILFEPINKILKKYFNRLLYNVKYIYFFDKLISKVLSINDYYWRDNFFKKLGPSSYFYVVKKKHDN</sequence>
<name>A0AA96CUI4_9BACT</name>
<dbReference type="EC" id="2.1.1.-" evidence="2"/>
<dbReference type="GO" id="GO:0032259">
    <property type="term" value="P:methylation"/>
    <property type="evidence" value="ECO:0007669"/>
    <property type="project" value="UniProtKB-KW"/>
</dbReference>
<proteinExistence type="predicted"/>
<dbReference type="InterPro" id="IPR013216">
    <property type="entry name" value="Methyltransf_11"/>
</dbReference>
<dbReference type="Gene3D" id="3.40.50.150">
    <property type="entry name" value="Vaccinia Virus protein VP39"/>
    <property type="match status" value="1"/>
</dbReference>